<accession>A0A0A2MBU9</accession>
<dbReference type="RefSeq" id="WP_026980334.1">
    <property type="nucleotide sequence ID" value="NZ_AUCZ01000008.1"/>
</dbReference>
<dbReference type="STRING" id="1121899.GCA_000430025_01900"/>
<keyword evidence="2" id="KW-1185">Reference proteome</keyword>
<name>A0A0A2MBU9_9FLAO</name>
<dbReference type="EMBL" id="JRLW01000005">
    <property type="protein sequence ID" value="KGO89724.1"/>
    <property type="molecule type" value="Genomic_DNA"/>
</dbReference>
<evidence type="ECO:0000313" key="2">
    <source>
        <dbReference type="Proteomes" id="UP000030121"/>
    </source>
</evidence>
<evidence type="ECO:0000313" key="1">
    <source>
        <dbReference type="EMBL" id="KGO89724.1"/>
    </source>
</evidence>
<comment type="caution">
    <text evidence="1">The sequence shown here is derived from an EMBL/GenBank/DDBJ whole genome shotgun (WGS) entry which is preliminary data.</text>
</comment>
<gene>
    <name evidence="1" type="ORF">Q764_05885</name>
</gene>
<dbReference type="AlphaFoldDB" id="A0A0A2MBU9"/>
<dbReference type="Proteomes" id="UP000030121">
    <property type="component" value="Unassembled WGS sequence"/>
</dbReference>
<protein>
    <submittedName>
        <fullName evidence="1">Uncharacterized protein</fullName>
    </submittedName>
</protein>
<organism evidence="1 2">
    <name type="scientific">Flavobacterium suncheonense GH29-5 = DSM 17707</name>
    <dbReference type="NCBI Taxonomy" id="1121899"/>
    <lineage>
        <taxon>Bacteria</taxon>
        <taxon>Pseudomonadati</taxon>
        <taxon>Bacteroidota</taxon>
        <taxon>Flavobacteriia</taxon>
        <taxon>Flavobacteriales</taxon>
        <taxon>Flavobacteriaceae</taxon>
        <taxon>Flavobacterium</taxon>
    </lineage>
</organism>
<sequence length="94" mass="11140">MYKFLILVLVSCFFEQSYYCLEEGVEEIISNNIETKPLKYKSLRYNKKQVYFVDSTIKLTLSNKDSFFKFSKNNKKISIAQKTKDKSNIFLNLV</sequence>
<reference evidence="1 2" key="1">
    <citation type="submission" date="2013-09" db="EMBL/GenBank/DDBJ databases">
        <authorList>
            <person name="Zeng Z."/>
            <person name="Chen C."/>
        </authorList>
    </citation>
    <scope>NUCLEOTIDE SEQUENCE [LARGE SCALE GENOMIC DNA]</scope>
    <source>
        <strain evidence="1 2">GH29-5</strain>
    </source>
</reference>
<proteinExistence type="predicted"/>